<feature type="compositionally biased region" description="Basic and acidic residues" evidence="1">
    <location>
        <begin position="61"/>
        <end position="70"/>
    </location>
</feature>
<accession>A0A165ZQK5</accession>
<evidence type="ECO:0000256" key="1">
    <source>
        <dbReference type="SAM" id="MobiDB-lite"/>
    </source>
</evidence>
<dbReference type="Proteomes" id="UP000076532">
    <property type="component" value="Unassembled WGS sequence"/>
</dbReference>
<feature type="region of interest" description="Disordered" evidence="1">
    <location>
        <begin position="1"/>
        <end position="87"/>
    </location>
</feature>
<protein>
    <submittedName>
        <fullName evidence="2">Uncharacterized protein</fullName>
    </submittedName>
</protein>
<organism evidence="2 3">
    <name type="scientific">Athelia psychrophila</name>
    <dbReference type="NCBI Taxonomy" id="1759441"/>
    <lineage>
        <taxon>Eukaryota</taxon>
        <taxon>Fungi</taxon>
        <taxon>Dikarya</taxon>
        <taxon>Basidiomycota</taxon>
        <taxon>Agaricomycotina</taxon>
        <taxon>Agaricomycetes</taxon>
        <taxon>Agaricomycetidae</taxon>
        <taxon>Atheliales</taxon>
        <taxon>Atheliaceae</taxon>
        <taxon>Athelia</taxon>
    </lineage>
</organism>
<gene>
    <name evidence="2" type="ORF">FIBSPDRAFT_899463</name>
</gene>
<keyword evidence="3" id="KW-1185">Reference proteome</keyword>
<evidence type="ECO:0000313" key="3">
    <source>
        <dbReference type="Proteomes" id="UP000076532"/>
    </source>
</evidence>
<reference evidence="2 3" key="1">
    <citation type="journal article" date="2016" name="Mol. Biol. Evol.">
        <title>Comparative Genomics of Early-Diverging Mushroom-Forming Fungi Provides Insights into the Origins of Lignocellulose Decay Capabilities.</title>
        <authorList>
            <person name="Nagy L.G."/>
            <person name="Riley R."/>
            <person name="Tritt A."/>
            <person name="Adam C."/>
            <person name="Daum C."/>
            <person name="Floudas D."/>
            <person name="Sun H."/>
            <person name="Yadav J.S."/>
            <person name="Pangilinan J."/>
            <person name="Larsson K.H."/>
            <person name="Matsuura K."/>
            <person name="Barry K."/>
            <person name="Labutti K."/>
            <person name="Kuo R."/>
            <person name="Ohm R.A."/>
            <person name="Bhattacharya S.S."/>
            <person name="Shirouzu T."/>
            <person name="Yoshinaga Y."/>
            <person name="Martin F.M."/>
            <person name="Grigoriev I.V."/>
            <person name="Hibbett D.S."/>
        </authorList>
    </citation>
    <scope>NUCLEOTIDE SEQUENCE [LARGE SCALE GENOMIC DNA]</scope>
    <source>
        <strain evidence="2 3">CBS 109695</strain>
    </source>
</reference>
<name>A0A165ZQK5_9AGAM</name>
<dbReference type="OrthoDB" id="541052at2759"/>
<sequence>MGGWTYILRVPPGLPDPDSEARFSPAMVVEDSSRLSSGGLGERPQLRVLLLEDNDSANTKGGEEKEKGACDSRGPARPPRQRPDLSELGETQWDVKWKRHVRMLAEAVMEYKRRHKHTPPKGLISRGVTTEISADDLLRVLAAVREVRCLLASECNQIHSDLAPSGTWSLDPADQRRLQPEHELHIDVSFLKMTLECKRPGTEE</sequence>
<evidence type="ECO:0000313" key="2">
    <source>
        <dbReference type="EMBL" id="KZP10824.1"/>
    </source>
</evidence>
<dbReference type="AlphaFoldDB" id="A0A165ZQK5"/>
<dbReference type="EMBL" id="KV417673">
    <property type="protein sequence ID" value="KZP10824.1"/>
    <property type="molecule type" value="Genomic_DNA"/>
</dbReference>
<proteinExistence type="predicted"/>